<keyword evidence="1" id="KW-0812">Transmembrane</keyword>
<protein>
    <submittedName>
        <fullName evidence="2">Uncharacterized protein</fullName>
    </submittedName>
</protein>
<feature type="transmembrane region" description="Helical" evidence="1">
    <location>
        <begin position="6"/>
        <end position="25"/>
    </location>
</feature>
<organism evidence="2 3">
    <name type="scientific">Agrobacterium tumefaciens</name>
    <dbReference type="NCBI Taxonomy" id="358"/>
    <lineage>
        <taxon>Bacteria</taxon>
        <taxon>Pseudomonadati</taxon>
        <taxon>Pseudomonadota</taxon>
        <taxon>Alphaproteobacteria</taxon>
        <taxon>Hyphomicrobiales</taxon>
        <taxon>Rhizobiaceae</taxon>
        <taxon>Rhizobium/Agrobacterium group</taxon>
        <taxon>Agrobacterium</taxon>
        <taxon>Agrobacterium tumefaciens complex</taxon>
    </lineage>
</organism>
<dbReference type="Proteomes" id="UP000237717">
    <property type="component" value="Chromosome I"/>
</dbReference>
<keyword evidence="1" id="KW-1133">Transmembrane helix</keyword>
<gene>
    <name evidence="2" type="ORF">At1D1609_05050</name>
</gene>
<sequence>MSSIHAEHLSLIAFGVFVLIVFLWVKWESCVRSMFVSDAEITRLTDELVQEHGQRAEEIAFIEEDRSWRYSQNFEQGKWRRVRAELRRRKEP</sequence>
<dbReference type="AlphaFoldDB" id="A0A2L2L8A3"/>
<evidence type="ECO:0000313" key="3">
    <source>
        <dbReference type="Proteomes" id="UP000237717"/>
    </source>
</evidence>
<dbReference type="RefSeq" id="WP_065654484.1">
    <property type="nucleotide sequence ID" value="NZ_CP026924.1"/>
</dbReference>
<name>A0A2L2L8A3_AGRTU</name>
<accession>A0A2L2L8A3</accession>
<keyword evidence="1" id="KW-0472">Membrane</keyword>
<evidence type="ECO:0000256" key="1">
    <source>
        <dbReference type="SAM" id="Phobius"/>
    </source>
</evidence>
<dbReference type="EMBL" id="CP026924">
    <property type="protein sequence ID" value="AVH40557.1"/>
    <property type="molecule type" value="Genomic_DNA"/>
</dbReference>
<evidence type="ECO:0000313" key="2">
    <source>
        <dbReference type="EMBL" id="AVH40557.1"/>
    </source>
</evidence>
<reference evidence="2 3" key="1">
    <citation type="submission" date="2018-02" db="EMBL/GenBank/DDBJ databases">
        <title>Complete genome sequence of Agrobacterium tumefaciens 1D1609.</title>
        <authorList>
            <person name="Cho S.-T."/>
            <person name="Haryono M."/>
            <person name="Chang H.-H."/>
            <person name="Santos M.N."/>
            <person name="Lai E.-M."/>
            <person name="Kuo C.-H."/>
        </authorList>
    </citation>
    <scope>NUCLEOTIDE SEQUENCE [LARGE SCALE GENOMIC DNA]</scope>
    <source>
        <strain evidence="2 3">1D1609</strain>
    </source>
</reference>
<proteinExistence type="predicted"/>